<dbReference type="CDD" id="cd12148">
    <property type="entry name" value="fungal_TF_MHR"/>
    <property type="match status" value="1"/>
</dbReference>
<dbReference type="AlphaFoldDB" id="A0A6A5KSZ6"/>
<organism evidence="4 5">
    <name type="scientific">Decorospora gaudefroyi</name>
    <dbReference type="NCBI Taxonomy" id="184978"/>
    <lineage>
        <taxon>Eukaryota</taxon>
        <taxon>Fungi</taxon>
        <taxon>Dikarya</taxon>
        <taxon>Ascomycota</taxon>
        <taxon>Pezizomycotina</taxon>
        <taxon>Dothideomycetes</taxon>
        <taxon>Pleosporomycetidae</taxon>
        <taxon>Pleosporales</taxon>
        <taxon>Pleosporineae</taxon>
        <taxon>Pleosporaceae</taxon>
        <taxon>Decorospora</taxon>
    </lineage>
</organism>
<feature type="compositionally biased region" description="Basic and acidic residues" evidence="3">
    <location>
        <begin position="22"/>
        <end position="35"/>
    </location>
</feature>
<gene>
    <name evidence="4" type="ORF">BDW02DRAFT_595117</name>
</gene>
<comment type="subcellular location">
    <subcellularLocation>
        <location evidence="1">Nucleus</location>
    </subcellularLocation>
</comment>
<feature type="compositionally biased region" description="Low complexity" evidence="3">
    <location>
        <begin position="121"/>
        <end position="136"/>
    </location>
</feature>
<protein>
    <recommendedName>
        <fullName evidence="6">Zn(2)-C6 fungal-type domain-containing protein</fullName>
    </recommendedName>
</protein>
<evidence type="ECO:0000313" key="4">
    <source>
        <dbReference type="EMBL" id="KAF1838026.1"/>
    </source>
</evidence>
<dbReference type="InterPro" id="IPR021858">
    <property type="entry name" value="Fun_TF"/>
</dbReference>
<dbReference type="OrthoDB" id="4525710at2759"/>
<evidence type="ECO:0000256" key="1">
    <source>
        <dbReference type="ARBA" id="ARBA00004123"/>
    </source>
</evidence>
<dbReference type="GO" id="GO:0005634">
    <property type="term" value="C:nucleus"/>
    <property type="evidence" value="ECO:0007669"/>
    <property type="project" value="UniProtKB-SubCell"/>
</dbReference>
<name>A0A6A5KSZ6_9PLEO</name>
<dbReference type="Proteomes" id="UP000800040">
    <property type="component" value="Unassembled WGS sequence"/>
</dbReference>
<feature type="region of interest" description="Disordered" evidence="3">
    <location>
        <begin position="1"/>
        <end position="140"/>
    </location>
</feature>
<evidence type="ECO:0000256" key="3">
    <source>
        <dbReference type="SAM" id="MobiDB-lite"/>
    </source>
</evidence>
<evidence type="ECO:0008006" key="6">
    <source>
        <dbReference type="Google" id="ProtNLM"/>
    </source>
</evidence>
<accession>A0A6A5KSZ6</accession>
<dbReference type="GO" id="GO:0003700">
    <property type="term" value="F:DNA-binding transcription factor activity"/>
    <property type="evidence" value="ECO:0007669"/>
    <property type="project" value="TreeGrafter"/>
</dbReference>
<dbReference type="GO" id="GO:0045944">
    <property type="term" value="P:positive regulation of transcription by RNA polymerase II"/>
    <property type="evidence" value="ECO:0007669"/>
    <property type="project" value="TreeGrafter"/>
</dbReference>
<keyword evidence="2" id="KW-0539">Nucleus</keyword>
<dbReference type="Pfam" id="PF11951">
    <property type="entry name" value="Fungal_trans_2"/>
    <property type="match status" value="1"/>
</dbReference>
<proteinExistence type="predicted"/>
<reference evidence="4" key="1">
    <citation type="submission" date="2020-01" db="EMBL/GenBank/DDBJ databases">
        <authorList>
            <consortium name="DOE Joint Genome Institute"/>
            <person name="Haridas S."/>
            <person name="Albert R."/>
            <person name="Binder M."/>
            <person name="Bloem J."/>
            <person name="Labutti K."/>
            <person name="Salamov A."/>
            <person name="Andreopoulos B."/>
            <person name="Baker S.E."/>
            <person name="Barry K."/>
            <person name="Bills G."/>
            <person name="Bluhm B.H."/>
            <person name="Cannon C."/>
            <person name="Castanera R."/>
            <person name="Culley D.E."/>
            <person name="Daum C."/>
            <person name="Ezra D."/>
            <person name="Gonzalez J.B."/>
            <person name="Henrissat B."/>
            <person name="Kuo A."/>
            <person name="Liang C."/>
            <person name="Lipzen A."/>
            <person name="Lutzoni F."/>
            <person name="Magnuson J."/>
            <person name="Mondo S."/>
            <person name="Nolan M."/>
            <person name="Ohm R."/>
            <person name="Pangilinan J."/>
            <person name="Park H.-J."/>
            <person name="Ramirez L."/>
            <person name="Alfaro M."/>
            <person name="Sun H."/>
            <person name="Tritt A."/>
            <person name="Yoshinaga Y."/>
            <person name="Zwiers L.-H."/>
            <person name="Turgeon B.G."/>
            <person name="Goodwin S.B."/>
            <person name="Spatafora J.W."/>
            <person name="Crous P.W."/>
            <person name="Grigoriev I.V."/>
        </authorList>
    </citation>
    <scope>NUCLEOTIDE SEQUENCE</scope>
    <source>
        <strain evidence="4">P77</strain>
    </source>
</reference>
<dbReference type="EMBL" id="ML975256">
    <property type="protein sequence ID" value="KAF1838026.1"/>
    <property type="molecule type" value="Genomic_DNA"/>
</dbReference>
<dbReference type="PANTHER" id="PTHR37534">
    <property type="entry name" value="TRANSCRIPTIONAL ACTIVATOR PROTEIN UGA3"/>
    <property type="match status" value="1"/>
</dbReference>
<keyword evidence="5" id="KW-1185">Reference proteome</keyword>
<dbReference type="PANTHER" id="PTHR37534:SF25">
    <property type="entry name" value="ZN(II)2CYS6 TRANSCRIPTION FACTOR (EUROFUNG)"/>
    <property type="match status" value="1"/>
</dbReference>
<evidence type="ECO:0000313" key="5">
    <source>
        <dbReference type="Proteomes" id="UP000800040"/>
    </source>
</evidence>
<evidence type="ECO:0000256" key="2">
    <source>
        <dbReference type="ARBA" id="ARBA00023242"/>
    </source>
</evidence>
<dbReference type="GO" id="GO:0000976">
    <property type="term" value="F:transcription cis-regulatory region binding"/>
    <property type="evidence" value="ECO:0007669"/>
    <property type="project" value="TreeGrafter"/>
</dbReference>
<sequence>MRAGDETRPVCKACGKKNRPCQWEEPHTKFKDYRPDGAASSSKSAAEGSDDEKEEAHQETMMEMDIDGEPGVVVGGGGDEEEAAGQLPRGDATGSDDGQQPSSRKNSRTEGGSWGEGQSKSTSLSSPSGQRSPASSFPVLPRAKTTTAATGVSVASLLQSHDETTMSQPYRYRGPSSQALPGALIPPRAPGIPQGIPLTVGTPQGSHIYSPQPVPLEYDEALLVHHYTEYLGRWLDCTDATRQFTLGVPEKVKHCTVLCHAVLSFAARHTRKVATAEVAYQRCIALLIERLNEDTASHDETLLCAIVILRFYEQLTVPSNTGTDQESHLAGCSAIIRSSQGHHYVDPSAPTLREAAFWVYVRQCLYTATVNQTPPNVDFGLQLHPTPGSMRDAHPLARLRLETAWANQMTWNLACIVNFCFDGSDPQAEKGAPKMRRWQELWDLVETWMKDRPDGFNAIYETPAAEPGSLPQIWFTADWHSVSFSFYHFACIMLLRYKPGPKFAIRNAGSSAEENHQILAHARAICGVCKSSPETVPLAIAVCHSIFIWGPLVFDPRERDQVVQILTDFERNHVWPTTWIVNALKTEWGISPTSSTSPTLR</sequence>